<organism evidence="7 8">
    <name type="scientific">Cognatiluteimonas weifangensis</name>
    <dbReference type="NCBI Taxonomy" id="2303539"/>
    <lineage>
        <taxon>Bacteria</taxon>
        <taxon>Pseudomonadati</taxon>
        <taxon>Pseudomonadota</taxon>
        <taxon>Gammaproteobacteria</taxon>
        <taxon>Lysobacterales</taxon>
        <taxon>Lysobacteraceae</taxon>
        <taxon>Cognatiluteimonas</taxon>
    </lineage>
</organism>
<dbReference type="AlphaFoldDB" id="A0A372DSY0"/>
<evidence type="ECO:0000259" key="6">
    <source>
        <dbReference type="Pfam" id="PF03968"/>
    </source>
</evidence>
<comment type="function">
    <text evidence="4">Involved in the assembly of lipopolysaccharide (LPS). Required for the translocation of LPS from the inner membrane to the outer membrane. May form a bridge between the inner membrane and the outer membrane, via interactions with LptC and LptD, thereby facilitating LPS transfer across the periplasm.</text>
</comment>
<dbReference type="InterPro" id="IPR014340">
    <property type="entry name" value="LptA"/>
</dbReference>
<evidence type="ECO:0000256" key="2">
    <source>
        <dbReference type="ARBA" id="ARBA00022729"/>
    </source>
</evidence>
<comment type="similarity">
    <text evidence="4">Belongs to the LptA family.</text>
</comment>
<keyword evidence="2" id="KW-0732">Signal</keyword>
<dbReference type="InterPro" id="IPR005653">
    <property type="entry name" value="OstA-like_N"/>
</dbReference>
<proteinExistence type="inferred from homology"/>
<comment type="subunit">
    <text evidence="4">Component of the lipopolysaccharide transport and assembly complex.</text>
</comment>
<comment type="caution">
    <text evidence="7">The sequence shown here is derived from an EMBL/GenBank/DDBJ whole genome shotgun (WGS) entry which is preliminary data.</text>
</comment>
<accession>A0A372DSY0</accession>
<keyword evidence="8" id="KW-1185">Reference proteome</keyword>
<dbReference type="HAMAP" id="MF_01914">
    <property type="entry name" value="LPS_assembly_LptA"/>
    <property type="match status" value="1"/>
</dbReference>
<gene>
    <name evidence="4 7" type="primary">lptA</name>
    <name evidence="7" type="ORF">D0Y53_01015</name>
</gene>
<name>A0A372DSY0_9GAMM</name>
<dbReference type="EMBL" id="QVPD01000001">
    <property type="protein sequence ID" value="RFP62432.1"/>
    <property type="molecule type" value="Genomic_DNA"/>
</dbReference>
<dbReference type="Pfam" id="PF03968">
    <property type="entry name" value="LptD_N"/>
    <property type="match status" value="1"/>
</dbReference>
<dbReference type="GO" id="GO:0017089">
    <property type="term" value="F:glycolipid transfer activity"/>
    <property type="evidence" value="ECO:0007669"/>
    <property type="project" value="TreeGrafter"/>
</dbReference>
<dbReference type="Proteomes" id="UP000262917">
    <property type="component" value="Unassembled WGS sequence"/>
</dbReference>
<sequence>MSRNADLSRRRAGRRLPAWLLLGAALLAAGAAWARSSDRNRPMDIEAGRQVGTFSGDSVNTLSGGVHITQGSLDITADSARITLAGGDPTRAVFSGGPVVLKQVLDDGTPMSARADAVDYDLRTEVVVFTGNVSIQQPRGSMSGQRVVYDLKSGRVDSGGEGGGRVRMRILPRDAQGATAPETAPDRKDDR</sequence>
<dbReference type="PANTHER" id="PTHR36504:SF1">
    <property type="entry name" value="LIPOPOLYSACCHARIDE EXPORT SYSTEM PROTEIN LPTA"/>
    <property type="match status" value="1"/>
</dbReference>
<feature type="domain" description="Organic solvent tolerance-like N-terminal" evidence="6">
    <location>
        <begin position="58"/>
        <end position="154"/>
    </location>
</feature>
<dbReference type="GO" id="GO:0001530">
    <property type="term" value="F:lipopolysaccharide binding"/>
    <property type="evidence" value="ECO:0007669"/>
    <property type="project" value="InterPro"/>
</dbReference>
<dbReference type="RefSeq" id="WP_117201252.1">
    <property type="nucleotide sequence ID" value="NZ_JBHTBK010000005.1"/>
</dbReference>
<dbReference type="GO" id="GO:0015920">
    <property type="term" value="P:lipopolysaccharide transport"/>
    <property type="evidence" value="ECO:0007669"/>
    <property type="project" value="UniProtKB-UniRule"/>
</dbReference>
<evidence type="ECO:0000256" key="4">
    <source>
        <dbReference type="HAMAP-Rule" id="MF_01914"/>
    </source>
</evidence>
<dbReference type="Gene3D" id="2.60.450.10">
    <property type="entry name" value="Lipopolysaccharide (LPS) transport protein A like domain"/>
    <property type="match status" value="1"/>
</dbReference>
<dbReference type="GO" id="GO:0043165">
    <property type="term" value="P:Gram-negative-bacterium-type cell outer membrane assembly"/>
    <property type="evidence" value="ECO:0007669"/>
    <property type="project" value="UniProtKB-UniRule"/>
</dbReference>
<dbReference type="GO" id="GO:0009279">
    <property type="term" value="C:cell outer membrane"/>
    <property type="evidence" value="ECO:0007669"/>
    <property type="project" value="TreeGrafter"/>
</dbReference>
<evidence type="ECO:0000313" key="8">
    <source>
        <dbReference type="Proteomes" id="UP000262917"/>
    </source>
</evidence>
<keyword evidence="1 4" id="KW-0813">Transport</keyword>
<dbReference type="GO" id="GO:0030288">
    <property type="term" value="C:outer membrane-bounded periplasmic space"/>
    <property type="evidence" value="ECO:0007669"/>
    <property type="project" value="TreeGrafter"/>
</dbReference>
<evidence type="ECO:0000313" key="7">
    <source>
        <dbReference type="EMBL" id="RFP62432.1"/>
    </source>
</evidence>
<evidence type="ECO:0000256" key="1">
    <source>
        <dbReference type="ARBA" id="ARBA00022448"/>
    </source>
</evidence>
<comment type="subcellular location">
    <subcellularLocation>
        <location evidence="4">Periplasm</location>
    </subcellularLocation>
</comment>
<dbReference type="OrthoDB" id="9795964at2"/>
<protein>
    <recommendedName>
        <fullName evidence="4">Lipopolysaccharide export system protein LptA</fullName>
    </recommendedName>
</protein>
<dbReference type="PANTHER" id="PTHR36504">
    <property type="entry name" value="LIPOPOLYSACCHARIDE EXPORT SYSTEM PROTEIN LPTA"/>
    <property type="match status" value="1"/>
</dbReference>
<dbReference type="InterPro" id="IPR052037">
    <property type="entry name" value="LPS_export_LptA"/>
</dbReference>
<feature type="region of interest" description="Disordered" evidence="5">
    <location>
        <begin position="153"/>
        <end position="191"/>
    </location>
</feature>
<evidence type="ECO:0000256" key="5">
    <source>
        <dbReference type="SAM" id="MobiDB-lite"/>
    </source>
</evidence>
<evidence type="ECO:0000256" key="3">
    <source>
        <dbReference type="ARBA" id="ARBA00022764"/>
    </source>
</evidence>
<reference evidence="7 8" key="1">
    <citation type="submission" date="2018-08" db="EMBL/GenBank/DDBJ databases">
        <title>Lysobacter weifangensis sp. nov., a new member of the family 'Xanthomonadaceae', isolated from soil in a farmland.</title>
        <authorList>
            <person name="Zhao H."/>
        </authorList>
    </citation>
    <scope>NUCLEOTIDE SEQUENCE [LARGE SCALE GENOMIC DNA]</scope>
    <source>
        <strain evidence="7 8">WF-2</strain>
    </source>
</reference>
<keyword evidence="3 4" id="KW-0574">Periplasm</keyword>
<dbReference type="NCBIfam" id="TIGR03002">
    <property type="entry name" value="outer_YhbN_LptA"/>
    <property type="match status" value="1"/>
</dbReference>